<dbReference type="GeneID" id="54326231"/>
<protein>
    <submittedName>
        <fullName evidence="2">Uncharacterized protein</fullName>
    </submittedName>
</protein>
<dbReference type="PANTHER" id="PTHR32387:SF0">
    <property type="entry name" value="PROTEIN NO VEIN"/>
    <property type="match status" value="1"/>
</dbReference>
<organism evidence="2 3">
    <name type="scientific">Aspergillus tanneri</name>
    <dbReference type="NCBI Taxonomy" id="1220188"/>
    <lineage>
        <taxon>Eukaryota</taxon>
        <taxon>Fungi</taxon>
        <taxon>Dikarya</taxon>
        <taxon>Ascomycota</taxon>
        <taxon>Pezizomycotina</taxon>
        <taxon>Eurotiomycetes</taxon>
        <taxon>Eurotiomycetidae</taxon>
        <taxon>Eurotiales</taxon>
        <taxon>Aspergillaceae</taxon>
        <taxon>Aspergillus</taxon>
        <taxon>Aspergillus subgen. Circumdati</taxon>
    </lineage>
</organism>
<proteinExistence type="predicted"/>
<name>A0A5M9MZR3_9EURO</name>
<evidence type="ECO:0000313" key="3">
    <source>
        <dbReference type="Proteomes" id="UP000324241"/>
    </source>
</evidence>
<accession>A0A5M9MZR3</accession>
<sequence length="1215" mass="137873">MAGITPDQASKVVDDIRLKNGGITDEERQATPPGVLTALKNIQQQLSKYLLPRDGLSPDTEFIFDIIGATSLFSYSWALEKGAKPFLTFTLLADRLVIESNDDGCTESDVRLLCEIKPSSSKKTSWISADSLRKTVKIASKVHIQSGEFSFSFQQKEGDGRLGMITPKNETKESLPESVRTRITLFLTQSQKFAILSKHIEEISNRGFMLFESQCNNFSFNINPPNGEPSHTALTIEGGKYNCLLLTNLNVAICAQFRPEESKTEANSNINYSAHDIFERIADALYQAISSSFLRSSMEYEWVQYIPRPSTTNQDSQKVAQYLYKGLKMAPLFQSQNGTRKILSSLVYLLPCHCDQHNRPLFEDLQDDVYLSTRYTEYIDYLKPLGARQISDKQLLDRLKPYWAGPSPRILQLMLSDDWHSRVAELIVSWLKTESRSSLADEIRKLPLLPLSDGTLMRAADVSAAKEPRMIIFHTDTSGATIPPLSHLRTIEPLATVNKERRQLFRELGVISASPLLIFEEINKWKLWLEERLSIRTVPRIRHIHDHDQLSPLFQEIRDRCPGILLGVLKRHWAVYENEMTPAVKSAIKQAVVPTLSGSTRLDQTYYPSPKLLKICEQLLQSTKLLPFLTGLESMGLDIKIDLSFLKIFGVTCDATDVFFRGVFEQLHAMPMSIKSSKIFVMYELLAERPVDEIRSFFKSGPTVFIPKDTGCITDTSLCVWDGPRWLKYIHVLSSYNEYAQNSKLKRLFQNTLYTIKANHSTYCIELNLGVTKVNVQHIHQIYRGMFQDVEDTESLMSLRANIDNDKLIYDPHSEKRYPRGQCIWAPTRIGNQIGLSEIYPDLEEFFVDRLLIKPPSLDTYFSQLKSLSTENSVKYDDVITAIRNINDFNPTELDLEPLKAVQFLPVNRHNQSLEVSYVSTAEEFFIVDRDGWPALFYEKVPTLSMSLDEIRGIRPFLNSLGLDKRFISTAAVKKTAVYPRPTESAPGLTREFREKARLLCRCAVYYSGVKSIAAEEIYNIYRNARVYKSAYIAAIYSLQLQSGEHVSVDAYSRLHVEYSNEQLDLFVPSDANERRICYSGQLPETLTNYLPIKNPVARGTFTTILQQPLDVSNSILAEDGIPELPKLELISPVVAESEHSGDESLEETSFTPTASMAEWHESHKKARALRDDWLSKRSNSNASTLKGSVDSENGVIDNLQLSLRDLKLPGSFDP</sequence>
<comment type="caution">
    <text evidence="2">The sequence shown here is derived from an EMBL/GenBank/DDBJ whole genome shotgun (WGS) entry which is preliminary data.</text>
</comment>
<gene>
    <name evidence="2" type="ORF">ATNIH1004_003529</name>
</gene>
<dbReference type="OrthoDB" id="1262810at2759"/>
<dbReference type="EMBL" id="QUQM01000001">
    <property type="protein sequence ID" value="KAA8650840.1"/>
    <property type="molecule type" value="Genomic_DNA"/>
</dbReference>
<dbReference type="VEuPathDB" id="FungiDB:EYZ11_003821"/>
<dbReference type="PANTHER" id="PTHR32387">
    <property type="entry name" value="WU:FJ29H11"/>
    <property type="match status" value="1"/>
</dbReference>
<dbReference type="Proteomes" id="UP000324241">
    <property type="component" value="Unassembled WGS sequence"/>
</dbReference>
<feature type="region of interest" description="Disordered" evidence="1">
    <location>
        <begin position="1136"/>
        <end position="1158"/>
    </location>
</feature>
<dbReference type="AlphaFoldDB" id="A0A5M9MZR3"/>
<dbReference type="InterPro" id="IPR052957">
    <property type="entry name" value="Auxin_embryo_med"/>
</dbReference>
<evidence type="ECO:0000256" key="1">
    <source>
        <dbReference type="SAM" id="MobiDB-lite"/>
    </source>
</evidence>
<reference evidence="2 3" key="1">
    <citation type="submission" date="2019-08" db="EMBL/GenBank/DDBJ databases">
        <title>The genome sequence of a newly discovered highly antifungal drug resistant Aspergillus species, Aspergillus tanneri NIH 1004.</title>
        <authorList>
            <person name="Mounaud S."/>
            <person name="Singh I."/>
            <person name="Joardar V."/>
            <person name="Pakala S."/>
            <person name="Pakala S."/>
            <person name="Venepally P."/>
            <person name="Chung J.K."/>
            <person name="Losada L."/>
            <person name="Nierman W.C."/>
        </authorList>
    </citation>
    <scope>NUCLEOTIDE SEQUENCE [LARGE SCALE GENOMIC DNA]</scope>
    <source>
        <strain evidence="2 3">NIH1004</strain>
    </source>
</reference>
<dbReference type="VEuPathDB" id="FungiDB:EYZ11_003808"/>
<evidence type="ECO:0000313" key="2">
    <source>
        <dbReference type="EMBL" id="KAA8650840.1"/>
    </source>
</evidence>
<dbReference type="RefSeq" id="XP_033430201.1">
    <property type="nucleotide sequence ID" value="XM_033568206.1"/>
</dbReference>